<sequence>MESSKDTQHGDALESKSCLANRTSSRQNKRTSLSSSDGTGPRVTESLGLPRVLTPSDTAAELGQKTSSSSSSSSSSAQSNRSSKVSLPEIPKEKYPEEFSLLNSQTEDGQRPEWTFYPRFSSNIHTYHIGKQCFFNGVFRGNRRSVAERTVDNSLGKKKYDIDPRNGIPKLTPGDNPYMFPEQSKEFFKVGATLPPVNFSLGPYEKKFDTFIPLEPLPKIPNLPFWEKEKANNLKNEIKEVEELDNWQVPMPFLHGFFSTGTGEMAPRLKVLAALPEGTSSVLSTQGRLTTPCSSSIRGSQTLFLPHRTSSHVLRTYTRTLHINKKP</sequence>
<name>A0A8C6N140_MUSSI</name>
<organism evidence="2 3">
    <name type="scientific">Mus spicilegus</name>
    <name type="common">Mound-building mouse</name>
    <dbReference type="NCBI Taxonomy" id="10103"/>
    <lineage>
        <taxon>Eukaryota</taxon>
        <taxon>Metazoa</taxon>
        <taxon>Chordata</taxon>
        <taxon>Craniata</taxon>
        <taxon>Vertebrata</taxon>
        <taxon>Euteleostomi</taxon>
        <taxon>Mammalia</taxon>
        <taxon>Eutheria</taxon>
        <taxon>Euarchontoglires</taxon>
        <taxon>Glires</taxon>
        <taxon>Rodentia</taxon>
        <taxon>Myomorpha</taxon>
        <taxon>Muroidea</taxon>
        <taxon>Muridae</taxon>
        <taxon>Murinae</taxon>
        <taxon>Mus</taxon>
        <taxon>Mus</taxon>
    </lineage>
</organism>
<evidence type="ECO:0000313" key="2">
    <source>
        <dbReference type="Ensembl" id="ENSMSIP00000028106.1"/>
    </source>
</evidence>
<feature type="compositionally biased region" description="Polar residues" evidence="1">
    <location>
        <begin position="18"/>
        <end position="38"/>
    </location>
</feature>
<feature type="compositionally biased region" description="Low complexity" evidence="1">
    <location>
        <begin position="67"/>
        <end position="86"/>
    </location>
</feature>
<dbReference type="PANTHER" id="PTHR35845">
    <property type="entry name" value="SPERMATOGENESIS-ASSOCIATED SERINE-RICH PROTEIN 1"/>
    <property type="match status" value="1"/>
</dbReference>
<reference evidence="2" key="2">
    <citation type="submission" date="2025-09" db="UniProtKB">
        <authorList>
            <consortium name="Ensembl"/>
        </authorList>
    </citation>
    <scope>IDENTIFICATION</scope>
</reference>
<proteinExistence type="predicted"/>
<evidence type="ECO:0000256" key="1">
    <source>
        <dbReference type="SAM" id="MobiDB-lite"/>
    </source>
</evidence>
<accession>A0A8C6N140</accession>
<reference evidence="2" key="1">
    <citation type="submission" date="2025-08" db="UniProtKB">
        <authorList>
            <consortium name="Ensembl"/>
        </authorList>
    </citation>
    <scope>IDENTIFICATION</scope>
</reference>
<dbReference type="PANTHER" id="PTHR35845:SF1">
    <property type="entry name" value="SPERMATOGENESIS-ASSOCIATED SERINE-RICH PROTEIN 1"/>
    <property type="match status" value="1"/>
</dbReference>
<feature type="region of interest" description="Disordered" evidence="1">
    <location>
        <begin position="1"/>
        <end position="92"/>
    </location>
</feature>
<feature type="compositionally biased region" description="Basic and acidic residues" evidence="1">
    <location>
        <begin position="1"/>
        <end position="14"/>
    </location>
</feature>
<dbReference type="Proteomes" id="UP000694415">
    <property type="component" value="Unplaced"/>
</dbReference>
<dbReference type="GeneTree" id="ENSGT00390000006786"/>
<evidence type="ECO:0000313" key="3">
    <source>
        <dbReference type="Proteomes" id="UP000694415"/>
    </source>
</evidence>
<dbReference type="AlphaFoldDB" id="A0A8C6N140"/>
<keyword evidence="3" id="KW-1185">Reference proteome</keyword>
<dbReference type="InterPro" id="IPR029165">
    <property type="entry name" value="SASRP1"/>
</dbReference>
<dbReference type="Pfam" id="PF15160">
    <property type="entry name" value="SASRP1"/>
    <property type="match status" value="1"/>
</dbReference>
<protein>
    <submittedName>
        <fullName evidence="2">Spermatogenesis associated, serine-rich 1</fullName>
    </submittedName>
</protein>
<dbReference type="Ensembl" id="ENSMSIT00000035433.1">
    <property type="protein sequence ID" value="ENSMSIP00000028106.1"/>
    <property type="gene ID" value="ENSMSIG00000023603.1"/>
</dbReference>